<dbReference type="SMART" id="SM01103">
    <property type="entry name" value="CRS1_YhbY"/>
    <property type="match status" value="1"/>
</dbReference>
<evidence type="ECO:0000313" key="5">
    <source>
        <dbReference type="Proteomes" id="UP000469325"/>
    </source>
</evidence>
<dbReference type="InterPro" id="IPR035920">
    <property type="entry name" value="YhbY-like_sf"/>
</dbReference>
<evidence type="ECO:0000256" key="2">
    <source>
        <dbReference type="PROSITE-ProRule" id="PRU00626"/>
    </source>
</evidence>
<dbReference type="EMBL" id="VUNC01000005">
    <property type="protein sequence ID" value="MST72913.1"/>
    <property type="molecule type" value="Genomic_DNA"/>
</dbReference>
<keyword evidence="5" id="KW-1185">Reference proteome</keyword>
<name>A0A6N7XF10_9ACTN</name>
<dbReference type="RefSeq" id="WP_154435520.1">
    <property type="nucleotide sequence ID" value="NZ_VUNC01000005.1"/>
</dbReference>
<protein>
    <submittedName>
        <fullName evidence="4">YhbY family RNA-binding protein</fullName>
    </submittedName>
</protein>
<dbReference type="PANTHER" id="PTHR40065:SF3">
    <property type="entry name" value="RNA-BINDING PROTEIN YHBY"/>
    <property type="match status" value="1"/>
</dbReference>
<evidence type="ECO:0000313" key="4">
    <source>
        <dbReference type="EMBL" id="MST72913.1"/>
    </source>
</evidence>
<dbReference type="Pfam" id="PF01985">
    <property type="entry name" value="CRS1_YhbY"/>
    <property type="match status" value="1"/>
</dbReference>
<dbReference type="Gene3D" id="3.30.110.60">
    <property type="entry name" value="YhbY-like"/>
    <property type="match status" value="1"/>
</dbReference>
<proteinExistence type="predicted"/>
<evidence type="ECO:0000256" key="1">
    <source>
        <dbReference type="ARBA" id="ARBA00022884"/>
    </source>
</evidence>
<dbReference type="AlphaFoldDB" id="A0A6N7XF10"/>
<dbReference type="Proteomes" id="UP000469325">
    <property type="component" value="Unassembled WGS sequence"/>
</dbReference>
<dbReference type="PANTHER" id="PTHR40065">
    <property type="entry name" value="RNA-BINDING PROTEIN YHBY"/>
    <property type="match status" value="1"/>
</dbReference>
<comment type="caution">
    <text evidence="4">The sequence shown here is derived from an EMBL/GenBank/DDBJ whole genome shotgun (WGS) entry which is preliminary data.</text>
</comment>
<accession>A0A6N7XF10</accession>
<feature type="domain" description="CRM" evidence="3">
    <location>
        <begin position="1"/>
        <end position="96"/>
    </location>
</feature>
<dbReference type="SUPFAM" id="SSF75471">
    <property type="entry name" value="YhbY-like"/>
    <property type="match status" value="1"/>
</dbReference>
<evidence type="ECO:0000259" key="3">
    <source>
        <dbReference type="PROSITE" id="PS51295"/>
    </source>
</evidence>
<gene>
    <name evidence="4" type="ORF">FYJ68_07310</name>
</gene>
<keyword evidence="1 2" id="KW-0694">RNA-binding</keyword>
<organism evidence="4 5">
    <name type="scientific">Olsenella porci</name>
    <dbReference type="NCBI Taxonomy" id="2652279"/>
    <lineage>
        <taxon>Bacteria</taxon>
        <taxon>Bacillati</taxon>
        <taxon>Actinomycetota</taxon>
        <taxon>Coriobacteriia</taxon>
        <taxon>Coriobacteriales</taxon>
        <taxon>Atopobiaceae</taxon>
        <taxon>Olsenella</taxon>
    </lineage>
</organism>
<dbReference type="InterPro" id="IPR051925">
    <property type="entry name" value="RNA-binding_domain"/>
</dbReference>
<reference evidence="4 5" key="1">
    <citation type="submission" date="2019-08" db="EMBL/GenBank/DDBJ databases">
        <title>In-depth cultivation of the pig gut microbiome towards novel bacterial diversity and tailored functional studies.</title>
        <authorList>
            <person name="Wylensek D."/>
            <person name="Hitch T.C.A."/>
            <person name="Clavel T."/>
        </authorList>
    </citation>
    <scope>NUCLEOTIDE SEQUENCE [LARGE SCALE GENOMIC DNA]</scope>
    <source>
        <strain evidence="4 5">CA-Schmier-601-WT-1</strain>
    </source>
</reference>
<sequence length="98" mass="10645">MELTGSQIRQLRSLCNSLKPTVTIGRAGVEAVVEAADASLEAHELVKCSVQNNSGLDARDAAIALSRLTHSEVVQVIGHKFSLYRETSRDDVEKIKLV</sequence>
<dbReference type="PROSITE" id="PS51295">
    <property type="entry name" value="CRM"/>
    <property type="match status" value="1"/>
</dbReference>
<dbReference type="InterPro" id="IPR001890">
    <property type="entry name" value="RNA-binding_CRM"/>
</dbReference>
<dbReference type="GO" id="GO:0003723">
    <property type="term" value="F:RNA binding"/>
    <property type="evidence" value="ECO:0007669"/>
    <property type="project" value="UniProtKB-UniRule"/>
</dbReference>